<proteinExistence type="predicted"/>
<protein>
    <submittedName>
        <fullName evidence="1">Uncharacterized protein</fullName>
    </submittedName>
</protein>
<organism evidence="1 2">
    <name type="scientific">Glonium stellatum</name>
    <dbReference type="NCBI Taxonomy" id="574774"/>
    <lineage>
        <taxon>Eukaryota</taxon>
        <taxon>Fungi</taxon>
        <taxon>Dikarya</taxon>
        <taxon>Ascomycota</taxon>
        <taxon>Pezizomycotina</taxon>
        <taxon>Dothideomycetes</taxon>
        <taxon>Pleosporomycetidae</taxon>
        <taxon>Gloniales</taxon>
        <taxon>Gloniaceae</taxon>
        <taxon>Glonium</taxon>
    </lineage>
</organism>
<accession>A0A8E2FE04</accession>
<dbReference type="EMBL" id="KV748445">
    <property type="protein sequence ID" value="OCL15466.1"/>
    <property type="molecule type" value="Genomic_DNA"/>
</dbReference>
<name>A0A8E2FE04_9PEZI</name>
<dbReference type="PANTHER" id="PTHR14614">
    <property type="entry name" value="HEPATOCELLULAR CARCINOMA-ASSOCIATED ANTIGEN"/>
    <property type="match status" value="1"/>
</dbReference>
<dbReference type="Pfam" id="PF10294">
    <property type="entry name" value="Methyltransf_16"/>
    <property type="match status" value="1"/>
</dbReference>
<dbReference type="AlphaFoldDB" id="A0A8E2FE04"/>
<dbReference type="Gene3D" id="3.40.50.150">
    <property type="entry name" value="Vaccinia Virus protein VP39"/>
    <property type="match status" value="1"/>
</dbReference>
<dbReference type="Proteomes" id="UP000250140">
    <property type="component" value="Unassembled WGS sequence"/>
</dbReference>
<reference evidence="1 2" key="1">
    <citation type="journal article" date="2016" name="Nat. Commun.">
        <title>Ectomycorrhizal ecology is imprinted in the genome of the dominant symbiotic fungus Cenococcum geophilum.</title>
        <authorList>
            <consortium name="DOE Joint Genome Institute"/>
            <person name="Peter M."/>
            <person name="Kohler A."/>
            <person name="Ohm R.A."/>
            <person name="Kuo A."/>
            <person name="Krutzmann J."/>
            <person name="Morin E."/>
            <person name="Arend M."/>
            <person name="Barry K.W."/>
            <person name="Binder M."/>
            <person name="Choi C."/>
            <person name="Clum A."/>
            <person name="Copeland A."/>
            <person name="Grisel N."/>
            <person name="Haridas S."/>
            <person name="Kipfer T."/>
            <person name="LaButti K."/>
            <person name="Lindquist E."/>
            <person name="Lipzen A."/>
            <person name="Maire R."/>
            <person name="Meier B."/>
            <person name="Mihaltcheva S."/>
            <person name="Molinier V."/>
            <person name="Murat C."/>
            <person name="Poggeler S."/>
            <person name="Quandt C.A."/>
            <person name="Sperisen C."/>
            <person name="Tritt A."/>
            <person name="Tisserant E."/>
            <person name="Crous P.W."/>
            <person name="Henrissat B."/>
            <person name="Nehls U."/>
            <person name="Egli S."/>
            <person name="Spatafora J.W."/>
            <person name="Grigoriev I.V."/>
            <person name="Martin F.M."/>
        </authorList>
    </citation>
    <scope>NUCLEOTIDE SEQUENCE [LARGE SCALE GENOMIC DNA]</scope>
    <source>
        <strain evidence="1 2">CBS 207.34</strain>
    </source>
</reference>
<dbReference type="GO" id="GO:0008757">
    <property type="term" value="F:S-adenosylmethionine-dependent methyltransferase activity"/>
    <property type="evidence" value="ECO:0007669"/>
    <property type="project" value="UniProtKB-ARBA"/>
</dbReference>
<evidence type="ECO:0000313" key="1">
    <source>
        <dbReference type="EMBL" id="OCL15466.1"/>
    </source>
</evidence>
<gene>
    <name evidence="1" type="ORF">AOQ84DRAFT_61067</name>
</gene>
<dbReference type="OrthoDB" id="194386at2759"/>
<dbReference type="PANTHER" id="PTHR14614:SF130">
    <property type="entry name" value="PROTEIN-LYSINE N-METHYLTRANSFERASE EEF2KMT"/>
    <property type="match status" value="1"/>
</dbReference>
<sequence length="362" mass="39750">MELTHAIQGSLRILRRQYFQIVDLARLKWPNADVLKTSEAQAWIYENLFDQNTVKSRPPGRYQFRVLKKLVSIIEGAIDNPEEDEISDDLMSLLSSLLSSNLPSETVSAQQKALVTYTFSTRPTDGSASSNELPVTLLESRAIIASSGTTGLRTWEAALHLGNFLMSEVGNEIIRGKNVLELGAGTGLLSILCAKYLQAARVVATDGDEAVVDAIKTNIFINELDIAEGANTQGSIESAALKWGWPLQAKAFEEDYGVGALDVVLGADVTYDNSGIPLLVSTLRELFDLNSSIQVVIAASIRNEKTFEAFLNACNRNCFVMEDINFPTIPEELQDGPFYPTTTRIRILRITRSAGPQDLFSV</sequence>
<dbReference type="GO" id="GO:0005737">
    <property type="term" value="C:cytoplasm"/>
    <property type="evidence" value="ECO:0007669"/>
    <property type="project" value="TreeGrafter"/>
</dbReference>
<evidence type="ECO:0000313" key="2">
    <source>
        <dbReference type="Proteomes" id="UP000250140"/>
    </source>
</evidence>
<dbReference type="InterPro" id="IPR029063">
    <property type="entry name" value="SAM-dependent_MTases_sf"/>
</dbReference>
<dbReference type="SUPFAM" id="SSF53335">
    <property type="entry name" value="S-adenosyl-L-methionine-dependent methyltransferases"/>
    <property type="match status" value="1"/>
</dbReference>
<dbReference type="InterPro" id="IPR019410">
    <property type="entry name" value="Methyltransf_16"/>
</dbReference>
<keyword evidence="2" id="KW-1185">Reference proteome</keyword>